<proteinExistence type="predicted"/>
<dbReference type="SUPFAM" id="SSF55315">
    <property type="entry name" value="L30e-like"/>
    <property type="match status" value="1"/>
</dbReference>
<sequence length="252" mass="27787">MEKREKKPVNKDMIFGLRPIQEAIKSGKTFDKLFVQKDLTGDLLKELITELKDNRVIFTKVPFEKLNRLTKKNHQGVVGFISPIEFASIDNIIDRCFATGKNPLIVVLDRITDVRNFGAIVRTAECAGVDAVIVPAHGAAQISSDAMKTSAGGLNHISICRAFNLPQTLQTIQQSGINLVACTEKTDKTIYEAELKDPLAIIMGSEEDGISKEIMQMADQKAKIPINGRIESLNVSTSAGIIMYEALRQRMG</sequence>
<dbReference type="PANTHER" id="PTHR46429">
    <property type="entry name" value="23S RRNA (GUANOSINE-2'-O-)-METHYLTRANSFERASE RLMB"/>
    <property type="match status" value="1"/>
</dbReference>
<dbReference type="SUPFAM" id="SSF75217">
    <property type="entry name" value="alpha/beta knot"/>
    <property type="match status" value="1"/>
</dbReference>
<dbReference type="PANTHER" id="PTHR46429:SF1">
    <property type="entry name" value="23S RRNA (GUANOSINE-2'-O-)-METHYLTRANSFERASE RLMB"/>
    <property type="match status" value="1"/>
</dbReference>
<evidence type="ECO:0000313" key="4">
    <source>
        <dbReference type="EMBL" id="VAW26078.1"/>
    </source>
</evidence>
<name>A0A3B0U6V7_9ZZZZ</name>
<dbReference type="InterPro" id="IPR029028">
    <property type="entry name" value="Alpha/beta_knot_MTases"/>
</dbReference>
<dbReference type="Gene3D" id="3.40.1280.10">
    <property type="match status" value="1"/>
</dbReference>
<evidence type="ECO:0000259" key="3">
    <source>
        <dbReference type="SMART" id="SM00967"/>
    </source>
</evidence>
<dbReference type="InterPro" id="IPR013123">
    <property type="entry name" value="SpoU_subst-bd"/>
</dbReference>
<dbReference type="AlphaFoldDB" id="A0A3B0U6V7"/>
<keyword evidence="1 4" id="KW-0489">Methyltransferase</keyword>
<dbReference type="Gene3D" id="3.30.1330.30">
    <property type="match status" value="1"/>
</dbReference>
<dbReference type="Pfam" id="PF08032">
    <property type="entry name" value="SpoU_sub_bind"/>
    <property type="match status" value="1"/>
</dbReference>
<evidence type="ECO:0000256" key="2">
    <source>
        <dbReference type="ARBA" id="ARBA00022679"/>
    </source>
</evidence>
<dbReference type="InterPro" id="IPR029064">
    <property type="entry name" value="Ribosomal_eL30-like_sf"/>
</dbReference>
<accession>A0A3B0U6V7</accession>
<evidence type="ECO:0000256" key="1">
    <source>
        <dbReference type="ARBA" id="ARBA00022603"/>
    </source>
</evidence>
<dbReference type="InterPro" id="IPR001537">
    <property type="entry name" value="SpoU_MeTrfase"/>
</dbReference>
<dbReference type="GO" id="GO:0005829">
    <property type="term" value="C:cytosol"/>
    <property type="evidence" value="ECO:0007669"/>
    <property type="project" value="TreeGrafter"/>
</dbReference>
<feature type="domain" description="RNA 2-O ribose methyltransferase substrate binding" evidence="3">
    <location>
        <begin position="13"/>
        <end position="87"/>
    </location>
</feature>
<dbReference type="EC" id="2.1.1.185" evidence="4"/>
<dbReference type="CDD" id="cd18103">
    <property type="entry name" value="SpoU-like_RlmB"/>
    <property type="match status" value="1"/>
</dbReference>
<organism evidence="4">
    <name type="scientific">hydrothermal vent metagenome</name>
    <dbReference type="NCBI Taxonomy" id="652676"/>
    <lineage>
        <taxon>unclassified sequences</taxon>
        <taxon>metagenomes</taxon>
        <taxon>ecological metagenomes</taxon>
    </lineage>
</organism>
<dbReference type="GO" id="GO:0003723">
    <property type="term" value="F:RNA binding"/>
    <property type="evidence" value="ECO:0007669"/>
    <property type="project" value="InterPro"/>
</dbReference>
<dbReference type="GO" id="GO:0008173">
    <property type="term" value="F:RNA methyltransferase activity"/>
    <property type="evidence" value="ECO:0007669"/>
    <property type="project" value="InterPro"/>
</dbReference>
<reference evidence="4" key="1">
    <citation type="submission" date="2018-06" db="EMBL/GenBank/DDBJ databases">
        <authorList>
            <person name="Zhirakovskaya E."/>
        </authorList>
    </citation>
    <scope>NUCLEOTIDE SEQUENCE</scope>
</reference>
<dbReference type="InterPro" id="IPR029026">
    <property type="entry name" value="tRNA_m1G_MTases_N"/>
</dbReference>
<keyword evidence="2 4" id="KW-0808">Transferase</keyword>
<dbReference type="GO" id="GO:0006396">
    <property type="term" value="P:RNA processing"/>
    <property type="evidence" value="ECO:0007669"/>
    <property type="project" value="InterPro"/>
</dbReference>
<gene>
    <name evidence="4" type="ORF">MNBD_BACTEROID06-667</name>
</gene>
<dbReference type="GO" id="GO:0032259">
    <property type="term" value="P:methylation"/>
    <property type="evidence" value="ECO:0007669"/>
    <property type="project" value="UniProtKB-KW"/>
</dbReference>
<dbReference type="SMART" id="SM00967">
    <property type="entry name" value="SpoU_sub_bind"/>
    <property type="match status" value="1"/>
</dbReference>
<dbReference type="EMBL" id="UOES01000061">
    <property type="protein sequence ID" value="VAW26078.1"/>
    <property type="molecule type" value="Genomic_DNA"/>
</dbReference>
<dbReference type="InterPro" id="IPR004441">
    <property type="entry name" value="rRNA_MeTrfase_TrmH"/>
</dbReference>
<dbReference type="Pfam" id="PF00588">
    <property type="entry name" value="SpoU_methylase"/>
    <property type="match status" value="1"/>
</dbReference>
<protein>
    <submittedName>
        <fullName evidence="4">23S rRNA (Guanosine(2251)-2'-O)-methyltransferase</fullName>
        <ecNumber evidence="4">2.1.1.185</ecNumber>
    </submittedName>
</protein>
<dbReference type="NCBIfam" id="TIGR00186">
    <property type="entry name" value="rRNA_methyl_3"/>
    <property type="match status" value="1"/>
</dbReference>